<name>A0A0M4SNK5_9NOSO</name>
<organism evidence="1 2">
    <name type="scientific">Nostoc piscinale CENA21</name>
    <dbReference type="NCBI Taxonomy" id="224013"/>
    <lineage>
        <taxon>Bacteria</taxon>
        <taxon>Bacillati</taxon>
        <taxon>Cyanobacteriota</taxon>
        <taxon>Cyanophyceae</taxon>
        <taxon>Nostocales</taxon>
        <taxon>Nostocaceae</taxon>
        <taxon>Nostoc</taxon>
    </lineage>
</organism>
<dbReference type="AlphaFoldDB" id="A0A0M4SNK5"/>
<dbReference type="OrthoDB" id="486829at2"/>
<gene>
    <name evidence="1" type="ORF">ACX27_02170</name>
</gene>
<evidence type="ECO:0000313" key="2">
    <source>
        <dbReference type="Proteomes" id="UP000062645"/>
    </source>
</evidence>
<protein>
    <submittedName>
        <fullName evidence="1">Uncharacterized protein</fullName>
    </submittedName>
</protein>
<dbReference type="PATRIC" id="fig|224013.5.peg.525"/>
<dbReference type="EMBL" id="CP012036">
    <property type="protein sequence ID" value="ALF51928.1"/>
    <property type="molecule type" value="Genomic_DNA"/>
</dbReference>
<accession>A0A0M4SNK5</accession>
<sequence length="126" mass="14746">MFTRTELELLTLAQLKILCNRYGLRSTGRSAYKDNYITTLMAFPLLAIQQMENNKGLRIPSFANYENLSATLDEMNEPTTEQIALIRISMEGRRMQIPQRYQQEKLLHRYHAKNHLEQVITLLGMQ</sequence>
<evidence type="ECO:0000313" key="1">
    <source>
        <dbReference type="EMBL" id="ALF51928.1"/>
    </source>
</evidence>
<proteinExistence type="predicted"/>
<dbReference type="KEGG" id="npz:ACX27_02170"/>
<dbReference type="RefSeq" id="WP_062287820.1">
    <property type="nucleotide sequence ID" value="NZ_CP012036.1"/>
</dbReference>
<keyword evidence="2" id="KW-1185">Reference proteome</keyword>
<reference evidence="1 2" key="2">
    <citation type="journal article" date="2016" name="Genome Announc.">
        <title>Draft Genome Sequence of the N2-Fixing Cyanobacterium Nostoc piscinale CENA21, Isolated from the Brazilian Amazon Floodplain.</title>
        <authorList>
            <person name="Leao T."/>
            <person name="Guimaraes P.I."/>
            <person name="de Melo A.G."/>
            <person name="Ramos R.T."/>
            <person name="Leao P.N."/>
            <person name="Silva A."/>
            <person name="Fiore M.F."/>
            <person name="Schneider M.P."/>
        </authorList>
    </citation>
    <scope>NUCLEOTIDE SEQUENCE [LARGE SCALE GENOMIC DNA]</scope>
    <source>
        <strain evidence="1 2">CENA21</strain>
    </source>
</reference>
<dbReference type="Proteomes" id="UP000062645">
    <property type="component" value="Chromosome"/>
</dbReference>
<reference evidence="2" key="1">
    <citation type="submission" date="2015-07" db="EMBL/GenBank/DDBJ databases">
        <title>Genome Of Nitrogen-Fixing Cyanobacterium Nostoc piscinale CENA21 From Solimoes/Amazon River Floodplain Sediments And Comparative Genomics To Uncover Biosynthetic Natural Products Potential.</title>
        <authorList>
            <person name="Leao T.F."/>
            <person name="Leao P.N."/>
            <person name="Guimaraes P.I."/>
            <person name="de Melo A.G.C."/>
            <person name="Ramos R.T.J."/>
            <person name="Silva A."/>
            <person name="Fiore M.F."/>
            <person name="Schneider M.P.C."/>
        </authorList>
    </citation>
    <scope>NUCLEOTIDE SEQUENCE [LARGE SCALE GENOMIC DNA]</scope>
    <source>
        <strain evidence="2">CENA21</strain>
    </source>
</reference>